<accession>A0ABQ0EY97</accession>
<feature type="domain" description="Zinc-ribbon" evidence="4">
    <location>
        <begin position="28"/>
        <end position="50"/>
    </location>
</feature>
<dbReference type="GO" id="GO:0016301">
    <property type="term" value="F:kinase activity"/>
    <property type="evidence" value="ECO:0007669"/>
    <property type="project" value="UniProtKB-KW"/>
</dbReference>
<gene>
    <name evidence="5" type="ORF">APTSU1_000725700</name>
</gene>
<comment type="caution">
    <text evidence="5">The sequence shown here is derived from an EMBL/GenBank/DDBJ whole genome shotgun (WGS) entry which is preliminary data.</text>
</comment>
<protein>
    <submittedName>
        <fullName evidence="5">Inactive serine/threonine-protein kinase VRK3</fullName>
    </submittedName>
</protein>
<organism evidence="5 6">
    <name type="scientific">Apodemus speciosus</name>
    <name type="common">Large Japanese field mouse</name>
    <dbReference type="NCBI Taxonomy" id="105296"/>
    <lineage>
        <taxon>Eukaryota</taxon>
        <taxon>Metazoa</taxon>
        <taxon>Chordata</taxon>
        <taxon>Craniata</taxon>
        <taxon>Vertebrata</taxon>
        <taxon>Euteleostomi</taxon>
        <taxon>Mammalia</taxon>
        <taxon>Eutheria</taxon>
        <taxon>Euarchontoglires</taxon>
        <taxon>Glires</taxon>
        <taxon>Rodentia</taxon>
        <taxon>Myomorpha</taxon>
        <taxon>Muroidea</taxon>
        <taxon>Muridae</taxon>
        <taxon>Murinae</taxon>
        <taxon>Apodemus</taxon>
    </lineage>
</organism>
<name>A0ABQ0EY97_APOSI</name>
<dbReference type="InterPro" id="IPR011009">
    <property type="entry name" value="Kinase-like_dom_sf"/>
</dbReference>
<dbReference type="InterPro" id="IPR026870">
    <property type="entry name" value="Zinc_ribbon_dom"/>
</dbReference>
<keyword evidence="2" id="KW-0547">Nucleotide-binding</keyword>
<feature type="compositionally biased region" description="Polar residues" evidence="3">
    <location>
        <begin position="148"/>
        <end position="163"/>
    </location>
</feature>
<sequence>MCCCQDGVCNPVIQGPDPESTKGSMISFCPVCGKSVQVSFKFCPYCGKALPVEEDGGTQTGIMPLTSSFRGSRRGLNSSSETSPKKVKWSPTVTSLPLSPHSDCDSSGSDDTFTSPDRARGTWSRPLTPRGSPLSNRLSPRTLKRSRVTTSLQALPTGTELTDQNGKHWTLGALQSRDDQGILYEGLSPLLPSPVNQGPRSGDSHSNCDSKDGRLFNEQNFFQRAAKPLQVNKWKKQCLVPLLAIPTCIGFGIHQDRYRFLADHLYSFFLQLDALEYLHENEYVHGNLTAENVFVNPEDLSQVTLVGYGFTYRYCPGGKHVAYKEGSRSPHDGDLEFISMDVHKGCGPSRRSDLQTLGYCMLKWLYGSLPWTNCLPNTEEITKQKQKYLDSPEPLVGLCGCWNRASEILQEYLKVVMALDYEEKPPYATLKNNLEALLQDMRASPYDSLDLQMVP</sequence>
<feature type="compositionally biased region" description="Polar residues" evidence="3">
    <location>
        <begin position="105"/>
        <end position="115"/>
    </location>
</feature>
<evidence type="ECO:0000256" key="2">
    <source>
        <dbReference type="ARBA" id="ARBA00022741"/>
    </source>
</evidence>
<feature type="compositionally biased region" description="Polar residues" evidence="3">
    <location>
        <begin position="65"/>
        <end position="82"/>
    </location>
</feature>
<dbReference type="Proteomes" id="UP001623349">
    <property type="component" value="Unassembled WGS sequence"/>
</dbReference>
<feature type="region of interest" description="Disordered" evidence="3">
    <location>
        <begin position="188"/>
        <end position="210"/>
    </location>
</feature>
<dbReference type="SUPFAM" id="SSF56112">
    <property type="entry name" value="Protein kinase-like (PK-like)"/>
    <property type="match status" value="1"/>
</dbReference>
<evidence type="ECO:0000259" key="4">
    <source>
        <dbReference type="Pfam" id="PF13240"/>
    </source>
</evidence>
<keyword evidence="1" id="KW-0808">Transferase</keyword>
<evidence type="ECO:0000256" key="1">
    <source>
        <dbReference type="ARBA" id="ARBA00022679"/>
    </source>
</evidence>
<keyword evidence="5" id="KW-0418">Kinase</keyword>
<keyword evidence="6" id="KW-1185">Reference proteome</keyword>
<feature type="region of interest" description="Disordered" evidence="3">
    <location>
        <begin position="56"/>
        <end position="163"/>
    </location>
</feature>
<reference evidence="5 6" key="1">
    <citation type="submission" date="2024-08" db="EMBL/GenBank/DDBJ databases">
        <title>The draft genome of Apodemus speciosus.</title>
        <authorList>
            <person name="Nabeshima K."/>
            <person name="Suzuki S."/>
            <person name="Onuma M."/>
        </authorList>
    </citation>
    <scope>NUCLEOTIDE SEQUENCE [LARGE SCALE GENOMIC DNA]</scope>
    <source>
        <strain evidence="5">IB14-021</strain>
    </source>
</reference>
<proteinExistence type="predicted"/>
<evidence type="ECO:0000313" key="6">
    <source>
        <dbReference type="Proteomes" id="UP001623349"/>
    </source>
</evidence>
<evidence type="ECO:0000256" key="3">
    <source>
        <dbReference type="SAM" id="MobiDB-lite"/>
    </source>
</evidence>
<dbReference type="InterPro" id="IPR050235">
    <property type="entry name" value="CK1_Ser-Thr_kinase"/>
</dbReference>
<dbReference type="Pfam" id="PF13240">
    <property type="entry name" value="Zn_Ribbon_1"/>
    <property type="match status" value="1"/>
</dbReference>
<dbReference type="PANTHER" id="PTHR11909">
    <property type="entry name" value="CASEIN KINASE-RELATED"/>
    <property type="match status" value="1"/>
</dbReference>
<dbReference type="EMBL" id="BAAFST010000007">
    <property type="protein sequence ID" value="GAB1292026.1"/>
    <property type="molecule type" value="Genomic_DNA"/>
</dbReference>
<evidence type="ECO:0000313" key="5">
    <source>
        <dbReference type="EMBL" id="GAB1292026.1"/>
    </source>
</evidence>
<dbReference type="Gene3D" id="1.10.510.10">
    <property type="entry name" value="Transferase(Phosphotransferase) domain 1"/>
    <property type="match status" value="1"/>
</dbReference>